<dbReference type="Proteomes" id="UP000182761">
    <property type="component" value="Unassembled WGS sequence"/>
</dbReference>
<dbReference type="InterPro" id="IPR010131">
    <property type="entry name" value="MdtP/NodT-like"/>
</dbReference>
<dbReference type="Pfam" id="PF02321">
    <property type="entry name" value="OEP"/>
    <property type="match status" value="1"/>
</dbReference>
<evidence type="ECO:0000256" key="1">
    <source>
        <dbReference type="ARBA" id="ARBA00007613"/>
    </source>
</evidence>
<keyword evidence="3" id="KW-1185">Reference proteome</keyword>
<dbReference type="AlphaFoldDB" id="A0A0X3ANE7"/>
<reference evidence="2 3" key="1">
    <citation type="submission" date="2016-01" db="EMBL/GenBank/DDBJ databases">
        <authorList>
            <person name="McClelland M."/>
            <person name="Jain A."/>
            <person name="Saraogi P."/>
            <person name="Mendelson R."/>
            <person name="Westerman R."/>
            <person name="SanMiguel P."/>
            <person name="Csonka L."/>
        </authorList>
    </citation>
    <scope>NUCLEOTIDE SEQUENCE [LARGE SCALE GENOMIC DNA]</scope>
    <source>
        <strain evidence="2 3">R-53146</strain>
    </source>
</reference>
<dbReference type="PANTHER" id="PTHR30203:SF23">
    <property type="entry name" value="OUTER MEMBRANE EFFLUX PROTEIN"/>
    <property type="match status" value="1"/>
</dbReference>
<sequence>MRKNGFLLICTFLTSIVFAQKAEVIRLTREQAEGLFLKQNLQLLAEKMNIDAADAAVIQAKLWDNPNFSLGDVNLWSTKSQREQEQIPALFGKFAKNTEFTMELSQMIKTAGKRGKLINREKVSKEIAIQEFEETLRGLKLEVRKSLQELIYLQSYQRILNHQQEAFSNLIVAYKNQVAQGNIAKKDLIRLQSSQLELSGEIYEVKTNYNEQQKIIKTLLNIPPIDTVEIQEEDNTVKNPDDILLPKILEEASESRPDIKIANLQIDYFNKDLLYEKSQKVPDLTFAINYDRISAPWKDFIGFGVSFDLPFFNRNQGNVKLAQVNREQSKYQAKQMVNTAQQEITEAYNNYSETYHLYKDIQKENISEDLDHMLDAYTRNLMKRNISMLEFTDFMEAYKTNKETLLHTQKNLYIQFEELQYTVGKEIR</sequence>
<evidence type="ECO:0000313" key="2">
    <source>
        <dbReference type="EMBL" id="CVK15575.1"/>
    </source>
</evidence>
<dbReference type="PANTHER" id="PTHR30203">
    <property type="entry name" value="OUTER MEMBRANE CATION EFFLUX PROTEIN"/>
    <property type="match status" value="1"/>
</dbReference>
<dbReference type="RefSeq" id="WP_055424805.1">
    <property type="nucleotide sequence ID" value="NZ_FCOR01000002.1"/>
</dbReference>
<name>A0A0X3ANE7_9FLAO</name>
<dbReference type="OrthoDB" id="9791261at2"/>
<dbReference type="Gene3D" id="1.20.1600.10">
    <property type="entry name" value="Outer membrane efflux proteins (OEP)"/>
    <property type="match status" value="1"/>
</dbReference>
<dbReference type="GO" id="GO:0015562">
    <property type="term" value="F:efflux transmembrane transporter activity"/>
    <property type="evidence" value="ECO:0007669"/>
    <property type="project" value="InterPro"/>
</dbReference>
<dbReference type="InterPro" id="IPR003423">
    <property type="entry name" value="OMP_efflux"/>
</dbReference>
<dbReference type="STRING" id="1586267.GCA_001418685_00400"/>
<accession>A0A0X3ANE7</accession>
<organism evidence="2 3">
    <name type="scientific">Apibacter mensalis</name>
    <dbReference type="NCBI Taxonomy" id="1586267"/>
    <lineage>
        <taxon>Bacteria</taxon>
        <taxon>Pseudomonadati</taxon>
        <taxon>Bacteroidota</taxon>
        <taxon>Flavobacteriia</taxon>
        <taxon>Flavobacteriales</taxon>
        <taxon>Weeksellaceae</taxon>
        <taxon>Apibacter</taxon>
    </lineage>
</organism>
<comment type="similarity">
    <text evidence="1">Belongs to the outer membrane factor (OMF) (TC 1.B.17) family.</text>
</comment>
<proteinExistence type="inferred from homology"/>
<gene>
    <name evidence="2" type="ORF">Ga0061079_102121</name>
</gene>
<evidence type="ECO:0000313" key="3">
    <source>
        <dbReference type="Proteomes" id="UP000182761"/>
    </source>
</evidence>
<protein>
    <submittedName>
        <fullName evidence="2">Outer membrane protein, cobalt-zinc-cadmium efflux system</fullName>
    </submittedName>
</protein>
<dbReference type="EMBL" id="FCOR01000002">
    <property type="protein sequence ID" value="CVK15575.1"/>
    <property type="molecule type" value="Genomic_DNA"/>
</dbReference>
<dbReference type="SUPFAM" id="SSF56954">
    <property type="entry name" value="Outer membrane efflux proteins (OEP)"/>
    <property type="match status" value="1"/>
</dbReference>